<protein>
    <submittedName>
        <fullName evidence="1">Uncharacterized protein</fullName>
    </submittedName>
</protein>
<dbReference type="EMBL" id="DWVS01000201">
    <property type="protein sequence ID" value="HJC87950.1"/>
    <property type="molecule type" value="Genomic_DNA"/>
</dbReference>
<dbReference type="AlphaFoldDB" id="A0A9D2QHX8"/>
<comment type="caution">
    <text evidence="1">The sequence shown here is derived from an EMBL/GenBank/DDBJ whole genome shotgun (WGS) entry which is preliminary data.</text>
</comment>
<reference evidence="1" key="1">
    <citation type="journal article" date="2021" name="PeerJ">
        <title>Extensive microbial diversity within the chicken gut microbiome revealed by metagenomics and culture.</title>
        <authorList>
            <person name="Gilroy R."/>
            <person name="Ravi A."/>
            <person name="Getino M."/>
            <person name="Pursley I."/>
            <person name="Horton D.L."/>
            <person name="Alikhan N.F."/>
            <person name="Baker D."/>
            <person name="Gharbi K."/>
            <person name="Hall N."/>
            <person name="Watson M."/>
            <person name="Adriaenssens E.M."/>
            <person name="Foster-Nyarko E."/>
            <person name="Jarju S."/>
            <person name="Secka A."/>
            <person name="Antonio M."/>
            <person name="Oren A."/>
            <person name="Chaudhuri R.R."/>
            <person name="La Ragione R."/>
            <person name="Hildebrand F."/>
            <person name="Pallen M.J."/>
        </authorList>
    </citation>
    <scope>NUCLEOTIDE SEQUENCE</scope>
    <source>
        <strain evidence="1">ChiBcec1-1630</strain>
    </source>
</reference>
<name>A0A9D2QHX8_9FIRM</name>
<proteinExistence type="predicted"/>
<accession>A0A9D2QHX8</accession>
<gene>
    <name evidence="1" type="ORF">H9926_08055</name>
</gene>
<evidence type="ECO:0000313" key="2">
    <source>
        <dbReference type="Proteomes" id="UP000823922"/>
    </source>
</evidence>
<organism evidence="1 2">
    <name type="scientific">Candidatus Eisenbergiella intestinigallinarum</name>
    <dbReference type="NCBI Taxonomy" id="2838549"/>
    <lineage>
        <taxon>Bacteria</taxon>
        <taxon>Bacillati</taxon>
        <taxon>Bacillota</taxon>
        <taxon>Clostridia</taxon>
        <taxon>Lachnospirales</taxon>
        <taxon>Lachnospiraceae</taxon>
        <taxon>Eisenbergiella</taxon>
    </lineage>
</organism>
<evidence type="ECO:0000313" key="1">
    <source>
        <dbReference type="EMBL" id="HJC87950.1"/>
    </source>
</evidence>
<reference evidence="1" key="2">
    <citation type="submission" date="2021-04" db="EMBL/GenBank/DDBJ databases">
        <authorList>
            <person name="Gilroy R."/>
        </authorList>
    </citation>
    <scope>NUCLEOTIDE SEQUENCE</scope>
    <source>
        <strain evidence="1">ChiBcec1-1630</strain>
    </source>
</reference>
<dbReference type="Proteomes" id="UP000823922">
    <property type="component" value="Unassembled WGS sequence"/>
</dbReference>
<sequence length="69" mass="7916">MKDDVIEFKKHLKKISGQGVDLYLEGKPASPDEIAKKFFVCEDAVYMPDYVMDESGKLTQVRYDKVKCP</sequence>